<dbReference type="Gene3D" id="3.10.450.50">
    <property type="match status" value="1"/>
</dbReference>
<dbReference type="EMBL" id="JBHMDG010000015">
    <property type="protein sequence ID" value="MFB9313896.1"/>
    <property type="molecule type" value="Genomic_DNA"/>
</dbReference>
<dbReference type="SUPFAM" id="SSF54427">
    <property type="entry name" value="NTF2-like"/>
    <property type="match status" value="1"/>
</dbReference>
<organism evidence="2 3">
    <name type="scientific">Nocardioides plantarum</name>
    <dbReference type="NCBI Taxonomy" id="29299"/>
    <lineage>
        <taxon>Bacteria</taxon>
        <taxon>Bacillati</taxon>
        <taxon>Actinomycetota</taxon>
        <taxon>Actinomycetes</taxon>
        <taxon>Propionibacteriales</taxon>
        <taxon>Nocardioidaceae</taxon>
        <taxon>Nocardioides</taxon>
    </lineage>
</organism>
<name>A0ABV5KB65_9ACTN</name>
<evidence type="ECO:0000313" key="2">
    <source>
        <dbReference type="EMBL" id="MFB9313896.1"/>
    </source>
</evidence>
<protein>
    <submittedName>
        <fullName evidence="2">Nuclear transport factor 2 family protein</fullName>
    </submittedName>
</protein>
<accession>A0ABV5KB65</accession>
<keyword evidence="3" id="KW-1185">Reference proteome</keyword>
<comment type="caution">
    <text evidence="2">The sequence shown here is derived from an EMBL/GenBank/DDBJ whole genome shotgun (WGS) entry which is preliminary data.</text>
</comment>
<evidence type="ECO:0000313" key="3">
    <source>
        <dbReference type="Proteomes" id="UP001589750"/>
    </source>
</evidence>
<dbReference type="InterPro" id="IPR032710">
    <property type="entry name" value="NTF2-like_dom_sf"/>
</dbReference>
<reference evidence="2 3" key="1">
    <citation type="submission" date="2024-09" db="EMBL/GenBank/DDBJ databases">
        <authorList>
            <person name="Sun Q."/>
            <person name="Mori K."/>
        </authorList>
    </citation>
    <scope>NUCLEOTIDE SEQUENCE [LARGE SCALE GENOMIC DNA]</scope>
    <source>
        <strain evidence="2 3">JCM 9626</strain>
    </source>
</reference>
<evidence type="ECO:0000256" key="1">
    <source>
        <dbReference type="SAM" id="MobiDB-lite"/>
    </source>
</evidence>
<proteinExistence type="predicted"/>
<gene>
    <name evidence="2" type="ORF">ACFFRI_12650</name>
</gene>
<dbReference type="RefSeq" id="WP_140007388.1">
    <property type="nucleotide sequence ID" value="NZ_JBHMDG010000015.1"/>
</dbReference>
<feature type="region of interest" description="Disordered" evidence="1">
    <location>
        <begin position="40"/>
        <end position="64"/>
    </location>
</feature>
<sequence length="190" mass="20383">MSTRTLTRVLLSVLAGGLCGVVVTCGVLVLGVADDGDGGVGDPTTVPRLAPEQSATPSAHPRHRAREVLRRWDADRERAWRRADPAALARLYTPGSVAGARDIAMLRAWTHRGARVTELTTQVLRLQVLSDRGRRLVLVVTDRVAQVGVAGVASVGGLPRDRPSTRRIVLVRTAGRWRVASVSPQPPARS</sequence>
<dbReference type="Proteomes" id="UP001589750">
    <property type="component" value="Unassembled WGS sequence"/>
</dbReference>